<evidence type="ECO:0000313" key="1">
    <source>
        <dbReference type="EMBL" id="KAJ9638753.1"/>
    </source>
</evidence>
<dbReference type="EMBL" id="JAPDRP010000020">
    <property type="protein sequence ID" value="KAJ9638753.1"/>
    <property type="molecule type" value="Genomic_DNA"/>
</dbReference>
<keyword evidence="2" id="KW-1185">Reference proteome</keyword>
<organism evidence="1 2">
    <name type="scientific">Coniosporium tulheliwenetii</name>
    <dbReference type="NCBI Taxonomy" id="3383036"/>
    <lineage>
        <taxon>Eukaryota</taxon>
        <taxon>Fungi</taxon>
        <taxon>Dikarya</taxon>
        <taxon>Ascomycota</taxon>
        <taxon>Pezizomycotina</taxon>
        <taxon>Dothideomycetes</taxon>
        <taxon>Dothideomycetes incertae sedis</taxon>
        <taxon>Coniosporium</taxon>
    </lineage>
</organism>
<evidence type="ECO:0000313" key="2">
    <source>
        <dbReference type="Proteomes" id="UP001172680"/>
    </source>
</evidence>
<sequence length="339" mass="37994">MSFAGGDLDDPSARHPRMGSGHRKDKANTDHSKPDQRHKGHSTDGYAASNPWYGQPRSSPVYGLAESLPHKVRGNQGRRYADRDKAEQHEPELDIEKGKTGRQEAAERRPSGRTHTFFGLWLNKYHMDAGVDREDASSQEGITTSSAEKTGSETDASKTQSPRAASKDQTKAEEEEEDEKRKEDERQANYDRHRNPLARFRAKYPDFFAEYLPTTITILLALCGNITYRVNPEYGTYETLCWTHGLATMAGIYLADGVSGSHVNPMMSLTLAVYRGFPWHEFILGSLTAGGLAWSIYRDAIFQVDPGLTEFTGKSFYTIPTEYISVVIAFWNEFLAIAV</sequence>
<gene>
    <name evidence="1" type="ORF">H2199_006613</name>
</gene>
<protein>
    <submittedName>
        <fullName evidence="1">Uncharacterized protein</fullName>
    </submittedName>
</protein>
<dbReference type="Proteomes" id="UP001172680">
    <property type="component" value="Unassembled WGS sequence"/>
</dbReference>
<comment type="caution">
    <text evidence="1">The sequence shown here is derived from an EMBL/GenBank/DDBJ whole genome shotgun (WGS) entry which is preliminary data.</text>
</comment>
<accession>A0ACC2YTU4</accession>
<reference evidence="1" key="1">
    <citation type="submission" date="2022-10" db="EMBL/GenBank/DDBJ databases">
        <title>Culturing micro-colonial fungi from biological soil crusts in the Mojave desert and describing Neophaeococcomyces mojavensis, and introducing the new genera and species Taxawa tesnikishii.</title>
        <authorList>
            <person name="Kurbessoian T."/>
            <person name="Stajich J.E."/>
        </authorList>
    </citation>
    <scope>NUCLEOTIDE SEQUENCE</scope>
    <source>
        <strain evidence="1">JES_115</strain>
    </source>
</reference>
<name>A0ACC2YTU4_9PEZI</name>
<proteinExistence type="predicted"/>